<dbReference type="NCBIfam" id="TIGR03882">
    <property type="entry name" value="cyclo_dehyd_2"/>
    <property type="match status" value="1"/>
</dbReference>
<reference evidence="1 2" key="1">
    <citation type="submission" date="2018-08" db="EMBL/GenBank/DDBJ databases">
        <title>Bacillus phenotypic plasticity.</title>
        <authorList>
            <person name="Hurtado E."/>
        </authorList>
    </citation>
    <scope>NUCLEOTIDE SEQUENCE [LARGE SCALE GENOMIC DNA]</scope>
    <source>
        <strain evidence="1 2">427</strain>
    </source>
</reference>
<evidence type="ECO:0000313" key="2">
    <source>
        <dbReference type="Proteomes" id="UP000324326"/>
    </source>
</evidence>
<dbReference type="InterPro" id="IPR022291">
    <property type="entry name" value="Bacteriocin_synth_cyclodeHase"/>
</dbReference>
<dbReference type="Proteomes" id="UP000324326">
    <property type="component" value="Unassembled WGS sequence"/>
</dbReference>
<dbReference type="AlphaFoldDB" id="A0A5M8S1R8"/>
<evidence type="ECO:0000313" key="1">
    <source>
        <dbReference type="EMBL" id="KAA6453366.1"/>
    </source>
</evidence>
<proteinExistence type="predicted"/>
<organism evidence="1 2">
    <name type="scientific">Bacillus swezeyi</name>
    <dbReference type="NCBI Taxonomy" id="1925020"/>
    <lineage>
        <taxon>Bacteria</taxon>
        <taxon>Bacillati</taxon>
        <taxon>Bacillota</taxon>
        <taxon>Bacilli</taxon>
        <taxon>Bacillales</taxon>
        <taxon>Bacillaceae</taxon>
        <taxon>Bacillus</taxon>
    </lineage>
</organism>
<gene>
    <name evidence="1" type="ORF">DX927_03980</name>
</gene>
<comment type="caution">
    <text evidence="1">The sequence shown here is derived from an EMBL/GenBank/DDBJ whole genome shotgun (WGS) entry which is preliminary data.</text>
</comment>
<dbReference type="RefSeq" id="WP_148956070.1">
    <property type="nucleotide sequence ID" value="NZ_QSND01000001.1"/>
</dbReference>
<protein>
    <submittedName>
        <fullName evidence="1">Cyclodehydratase</fullName>
    </submittedName>
</protein>
<dbReference type="EMBL" id="QSND01000001">
    <property type="protein sequence ID" value="KAA6453366.1"/>
    <property type="molecule type" value="Genomic_DNA"/>
</dbReference>
<name>A0A5M8S1R8_9BACI</name>
<dbReference type="Gene3D" id="3.40.50.720">
    <property type="entry name" value="NAD(P)-binding Rossmann-like Domain"/>
    <property type="match status" value="1"/>
</dbReference>
<accession>A0A5M8S1R8</accession>
<sequence>MSVQERTQQKNVRYKLAPHITLGNLKGSLIGLKAQFITKIDGEGVLDFIENISGFLTRDNGVSIEELEQSFDVEQGQLESVLEFFVANGVCVKSKSNFNNTALLAYERAGGQVTLDNILHRINTSGIEVVARENNILANRIIENLKESGLNVFIRGQSEEKPSIRIAVGTSHLDPLLEEINDQALEDHTPWLSLVPYDGQTAWVGPFFIPHQSACLHCYNLRKSANFSDEVFRSELMKIKPVNVNTQPVYNQPINLVQIGIASNLITEWIALRDHAPSAMPGGFATINLDDKGVSFNNHRVYRVPRCPKCSQTADTGFPQVWYHGEVNK</sequence>